<accession>A0A5N6SMG4</accession>
<evidence type="ECO:0000313" key="2">
    <source>
        <dbReference type="Proteomes" id="UP000325672"/>
    </source>
</evidence>
<proteinExistence type="predicted"/>
<protein>
    <submittedName>
        <fullName evidence="1">Uncharacterized protein</fullName>
    </submittedName>
</protein>
<organism evidence="1 2">
    <name type="scientific">Aspergillus pseudotamarii</name>
    <dbReference type="NCBI Taxonomy" id="132259"/>
    <lineage>
        <taxon>Eukaryota</taxon>
        <taxon>Fungi</taxon>
        <taxon>Dikarya</taxon>
        <taxon>Ascomycota</taxon>
        <taxon>Pezizomycotina</taxon>
        <taxon>Eurotiomycetes</taxon>
        <taxon>Eurotiomycetidae</taxon>
        <taxon>Eurotiales</taxon>
        <taxon>Aspergillaceae</taxon>
        <taxon>Aspergillus</taxon>
        <taxon>Aspergillus subgen. Circumdati</taxon>
    </lineage>
</organism>
<name>A0A5N6SMG4_ASPPS</name>
<reference evidence="1 2" key="1">
    <citation type="submission" date="2019-04" db="EMBL/GenBank/DDBJ databases">
        <title>Friends and foes A comparative genomics study of 23 Aspergillus species from section Flavi.</title>
        <authorList>
            <consortium name="DOE Joint Genome Institute"/>
            <person name="Kjaerbolling I."/>
            <person name="Vesth T."/>
            <person name="Frisvad J.C."/>
            <person name="Nybo J.L."/>
            <person name="Theobald S."/>
            <person name="Kildgaard S."/>
            <person name="Isbrandt T."/>
            <person name="Kuo A."/>
            <person name="Sato A."/>
            <person name="Lyhne E.K."/>
            <person name="Kogle M.E."/>
            <person name="Wiebenga A."/>
            <person name="Kun R.S."/>
            <person name="Lubbers R.J."/>
            <person name="Makela M.R."/>
            <person name="Barry K."/>
            <person name="Chovatia M."/>
            <person name="Clum A."/>
            <person name="Daum C."/>
            <person name="Haridas S."/>
            <person name="He G."/>
            <person name="LaButti K."/>
            <person name="Lipzen A."/>
            <person name="Mondo S."/>
            <person name="Riley R."/>
            <person name="Salamov A."/>
            <person name="Simmons B.A."/>
            <person name="Magnuson J.K."/>
            <person name="Henrissat B."/>
            <person name="Mortensen U.H."/>
            <person name="Larsen T.O."/>
            <person name="Devries R.P."/>
            <person name="Grigoriev I.V."/>
            <person name="Machida M."/>
            <person name="Baker S.E."/>
            <person name="Andersen M.R."/>
        </authorList>
    </citation>
    <scope>NUCLEOTIDE SEQUENCE [LARGE SCALE GENOMIC DNA]</scope>
    <source>
        <strain evidence="1 2">CBS 117625</strain>
    </source>
</reference>
<dbReference type="AlphaFoldDB" id="A0A5N6SMG4"/>
<sequence>MILSRVGQLPPRLCSSYIGISNYLRTSRTGLRAGIQGRTYPPRLFHTRSTLCEQNDTIVEHPQFLEQYKQAGTYTLYPRNILIFEQPEKLMR</sequence>
<gene>
    <name evidence="1" type="ORF">BDV38DRAFT_255638</name>
</gene>
<dbReference type="Proteomes" id="UP000325672">
    <property type="component" value="Unassembled WGS sequence"/>
</dbReference>
<keyword evidence="2" id="KW-1185">Reference proteome</keyword>
<dbReference type="GeneID" id="43639653"/>
<dbReference type="RefSeq" id="XP_031910387.1">
    <property type="nucleotide sequence ID" value="XM_032055443.1"/>
</dbReference>
<evidence type="ECO:0000313" key="1">
    <source>
        <dbReference type="EMBL" id="KAE8134324.1"/>
    </source>
</evidence>
<dbReference type="EMBL" id="ML743605">
    <property type="protein sequence ID" value="KAE8134324.1"/>
    <property type="molecule type" value="Genomic_DNA"/>
</dbReference>